<evidence type="ECO:0000256" key="6">
    <source>
        <dbReference type="ARBA" id="ARBA00023136"/>
    </source>
</evidence>
<keyword evidence="4" id="KW-0677">Repeat</keyword>
<dbReference type="AlphaFoldDB" id="A0A553P9X4"/>
<protein>
    <submittedName>
        <fullName evidence="10">Uncharacterized protein</fullName>
    </submittedName>
</protein>
<dbReference type="SMART" id="SM00192">
    <property type="entry name" value="LDLa"/>
    <property type="match status" value="1"/>
</dbReference>
<dbReference type="CDD" id="cd00112">
    <property type="entry name" value="LDLa"/>
    <property type="match status" value="1"/>
</dbReference>
<dbReference type="GO" id="GO:0005886">
    <property type="term" value="C:plasma membrane"/>
    <property type="evidence" value="ECO:0007669"/>
    <property type="project" value="TreeGrafter"/>
</dbReference>
<evidence type="ECO:0000256" key="8">
    <source>
        <dbReference type="PROSITE-ProRule" id="PRU00124"/>
    </source>
</evidence>
<proteinExistence type="predicted"/>
<keyword evidence="3" id="KW-0812">Transmembrane</keyword>
<dbReference type="InterPro" id="IPR036055">
    <property type="entry name" value="LDL_receptor-like_sf"/>
</dbReference>
<dbReference type="STRING" id="6832.A0A553P9X4"/>
<gene>
    <name evidence="10" type="ORF">TCAL_16807</name>
</gene>
<keyword evidence="5" id="KW-1133">Transmembrane helix</keyword>
<evidence type="ECO:0000256" key="7">
    <source>
        <dbReference type="ARBA" id="ARBA00023157"/>
    </source>
</evidence>
<name>A0A553P9X4_TIGCA</name>
<dbReference type="PANTHER" id="PTHR24270">
    <property type="entry name" value="LOW-DENSITY LIPOPROTEIN RECEPTOR-RELATED"/>
    <property type="match status" value="1"/>
</dbReference>
<dbReference type="EMBL" id="VCGU01000005">
    <property type="protein sequence ID" value="TRY74474.1"/>
    <property type="molecule type" value="Genomic_DNA"/>
</dbReference>
<feature type="signal peptide" evidence="9">
    <location>
        <begin position="1"/>
        <end position="20"/>
    </location>
</feature>
<dbReference type="PROSITE" id="PS01209">
    <property type="entry name" value="LDLRA_1"/>
    <property type="match status" value="1"/>
</dbReference>
<dbReference type="GO" id="GO:0012505">
    <property type="term" value="C:endomembrane system"/>
    <property type="evidence" value="ECO:0007669"/>
    <property type="project" value="UniProtKB-SubCell"/>
</dbReference>
<dbReference type="InterPro" id="IPR050685">
    <property type="entry name" value="LDLR"/>
</dbReference>
<dbReference type="InterPro" id="IPR023415">
    <property type="entry name" value="LDLR_class-A_CS"/>
</dbReference>
<evidence type="ECO:0000256" key="3">
    <source>
        <dbReference type="ARBA" id="ARBA00022692"/>
    </source>
</evidence>
<keyword evidence="11" id="KW-1185">Reference proteome</keyword>
<dbReference type="SUPFAM" id="SSF57424">
    <property type="entry name" value="LDL receptor-like module"/>
    <property type="match status" value="1"/>
</dbReference>
<dbReference type="GO" id="GO:0016192">
    <property type="term" value="P:vesicle-mediated transport"/>
    <property type="evidence" value="ECO:0007669"/>
    <property type="project" value="UniProtKB-ARBA"/>
</dbReference>
<evidence type="ECO:0000256" key="9">
    <source>
        <dbReference type="SAM" id="SignalP"/>
    </source>
</evidence>
<evidence type="ECO:0000256" key="5">
    <source>
        <dbReference type="ARBA" id="ARBA00022989"/>
    </source>
</evidence>
<evidence type="ECO:0000313" key="11">
    <source>
        <dbReference type="Proteomes" id="UP000318571"/>
    </source>
</evidence>
<organism evidence="10 11">
    <name type="scientific">Tigriopus californicus</name>
    <name type="common">Marine copepod</name>
    <dbReference type="NCBI Taxonomy" id="6832"/>
    <lineage>
        <taxon>Eukaryota</taxon>
        <taxon>Metazoa</taxon>
        <taxon>Ecdysozoa</taxon>
        <taxon>Arthropoda</taxon>
        <taxon>Crustacea</taxon>
        <taxon>Multicrustacea</taxon>
        <taxon>Hexanauplia</taxon>
        <taxon>Copepoda</taxon>
        <taxon>Harpacticoida</taxon>
        <taxon>Harpacticidae</taxon>
        <taxon>Tigriopus</taxon>
    </lineage>
</organism>
<keyword evidence="6" id="KW-0472">Membrane</keyword>
<evidence type="ECO:0000256" key="4">
    <source>
        <dbReference type="ARBA" id="ARBA00022737"/>
    </source>
</evidence>
<dbReference type="PROSITE" id="PS50068">
    <property type="entry name" value="LDLRA_2"/>
    <property type="match status" value="1"/>
</dbReference>
<comment type="caution">
    <text evidence="8">Lacks conserved residue(s) required for the propagation of feature annotation.</text>
</comment>
<dbReference type="Proteomes" id="UP000318571">
    <property type="component" value="Chromosome 2"/>
</dbReference>
<keyword evidence="9" id="KW-0732">Signal</keyword>
<feature type="disulfide bond" evidence="8">
    <location>
        <begin position="33"/>
        <end position="51"/>
    </location>
</feature>
<evidence type="ECO:0000256" key="2">
    <source>
        <dbReference type="ARBA" id="ARBA00004308"/>
    </source>
</evidence>
<evidence type="ECO:0000313" key="10">
    <source>
        <dbReference type="EMBL" id="TRY74474.1"/>
    </source>
</evidence>
<sequence length="65" mass="6977">MNLSQVLALAILAATQISWSIGEEACSIYQFKCGNGKCIPSSWTCDGEDDCGDGTDEQAECRDKV</sequence>
<feature type="disulfide bond" evidence="8">
    <location>
        <begin position="26"/>
        <end position="38"/>
    </location>
</feature>
<keyword evidence="7 8" id="KW-1015">Disulfide bond</keyword>
<dbReference type="InterPro" id="IPR002172">
    <property type="entry name" value="LDrepeatLR_classA_rpt"/>
</dbReference>
<comment type="subcellular location">
    <subcellularLocation>
        <location evidence="2">Endomembrane system</location>
    </subcellularLocation>
    <subcellularLocation>
        <location evidence="1">Membrane</location>
        <topology evidence="1">Single-pass membrane protein</topology>
    </subcellularLocation>
</comment>
<dbReference type="FunFam" id="4.10.400.10:FF:000011">
    <property type="entry name" value="Low-density lipoprotein receptor-related protein 1"/>
    <property type="match status" value="1"/>
</dbReference>
<reference evidence="10 11" key="1">
    <citation type="journal article" date="2018" name="Nat. Ecol. Evol.">
        <title>Genomic signatures of mitonuclear coevolution across populations of Tigriopus californicus.</title>
        <authorList>
            <person name="Barreto F.S."/>
            <person name="Watson E.T."/>
            <person name="Lima T.G."/>
            <person name="Willett C.S."/>
            <person name="Edmands S."/>
            <person name="Li W."/>
            <person name="Burton R.S."/>
        </authorList>
    </citation>
    <scope>NUCLEOTIDE SEQUENCE [LARGE SCALE GENOMIC DNA]</scope>
    <source>
        <strain evidence="10 11">San Diego</strain>
    </source>
</reference>
<feature type="chain" id="PRO_5022072218" evidence="9">
    <location>
        <begin position="21"/>
        <end position="65"/>
    </location>
</feature>
<accession>A0A553P9X4</accession>
<dbReference type="Gene3D" id="4.10.400.10">
    <property type="entry name" value="Low-density Lipoprotein Receptor"/>
    <property type="match status" value="1"/>
</dbReference>
<comment type="caution">
    <text evidence="10">The sequence shown here is derived from an EMBL/GenBank/DDBJ whole genome shotgun (WGS) entry which is preliminary data.</text>
</comment>
<dbReference type="Pfam" id="PF00057">
    <property type="entry name" value="Ldl_recept_a"/>
    <property type="match status" value="1"/>
</dbReference>
<evidence type="ECO:0000256" key="1">
    <source>
        <dbReference type="ARBA" id="ARBA00004167"/>
    </source>
</evidence>